<feature type="region of interest" description="Disordered" evidence="1">
    <location>
        <begin position="44"/>
        <end position="91"/>
    </location>
</feature>
<dbReference type="Proteomes" id="UP001611494">
    <property type="component" value="Unassembled WGS sequence"/>
</dbReference>
<name>A0ABW7VTA8_9NOCA</name>
<dbReference type="SUPFAM" id="SSF53474">
    <property type="entry name" value="alpha/beta-Hydrolases"/>
    <property type="match status" value="1"/>
</dbReference>
<feature type="compositionally biased region" description="Basic and acidic residues" evidence="1">
    <location>
        <begin position="46"/>
        <end position="59"/>
    </location>
</feature>
<accession>A0ABW7VTA8</accession>
<feature type="compositionally biased region" description="Polar residues" evidence="1">
    <location>
        <begin position="77"/>
        <end position="88"/>
    </location>
</feature>
<sequence length="387" mass="40070">MASSTKLLSGLAERLTGAVEQARFALTERMNGLARQLRRSQQELADADRFQSDVDRTSSDSRTGYFGDGAEHPNARDSFSAQMRSRQPQVDDATLSKLAADVYLPGSTTRMDGFVRLTGAELKAVGIPEDALRDPRSGLTAALYRDEQGRHVLAFAGTVLRRQGSWKSWKTNVSQGAGLQAQQYVLAGRLGKLARTAFGNELVLTGHSLGGGLAVTAALKSGTPAVTFNAAGLSERTIRGLGFEPDAARAFAAAGHVRSYVVAGDPLTGFQEAHRARRAVTGGLVGGLLGGAFGGGVGGAVGGPIGRAAGSMAGRGLGSIVGVAMGGSAGATVTAGGLSRVQPALGSRIDLPDPFPPEERGARFPHALRLHSMGAVQQALDTVQPWS</sequence>
<dbReference type="EMBL" id="JBIRYL010000001">
    <property type="protein sequence ID" value="MFI2229837.1"/>
    <property type="molecule type" value="Genomic_DNA"/>
</dbReference>
<comment type="caution">
    <text evidence="2">The sequence shown here is derived from an EMBL/GenBank/DDBJ whole genome shotgun (WGS) entry which is preliminary data.</text>
</comment>
<reference evidence="2 3" key="1">
    <citation type="submission" date="2024-10" db="EMBL/GenBank/DDBJ databases">
        <title>The Natural Products Discovery Center: Release of the First 8490 Sequenced Strains for Exploring Actinobacteria Biosynthetic Diversity.</title>
        <authorList>
            <person name="Kalkreuter E."/>
            <person name="Kautsar S.A."/>
            <person name="Yang D."/>
            <person name="Bader C.D."/>
            <person name="Teijaro C.N."/>
            <person name="Fluegel L."/>
            <person name="Davis C.M."/>
            <person name="Simpson J.R."/>
            <person name="Lauterbach L."/>
            <person name="Steele A.D."/>
            <person name="Gui C."/>
            <person name="Meng S."/>
            <person name="Li G."/>
            <person name="Viehrig K."/>
            <person name="Ye F."/>
            <person name="Su P."/>
            <person name="Kiefer A.F."/>
            <person name="Nichols A."/>
            <person name="Cepeda A.J."/>
            <person name="Yan W."/>
            <person name="Fan B."/>
            <person name="Jiang Y."/>
            <person name="Adhikari A."/>
            <person name="Zheng C.-J."/>
            <person name="Schuster L."/>
            <person name="Cowan T.M."/>
            <person name="Smanski M.J."/>
            <person name="Chevrette M.G."/>
            <person name="De Carvalho L.P.S."/>
            <person name="Shen B."/>
        </authorList>
    </citation>
    <scope>NUCLEOTIDE SEQUENCE [LARGE SCALE GENOMIC DNA]</scope>
    <source>
        <strain evidence="2 3">NPDC019377</strain>
    </source>
</reference>
<evidence type="ECO:0000313" key="2">
    <source>
        <dbReference type="EMBL" id="MFI2229837.1"/>
    </source>
</evidence>
<dbReference type="InterPro" id="IPR029058">
    <property type="entry name" value="AB_hydrolase_fold"/>
</dbReference>
<organism evidence="2 3">
    <name type="scientific">Nocardia testacea</name>
    <dbReference type="NCBI Taxonomy" id="248551"/>
    <lineage>
        <taxon>Bacteria</taxon>
        <taxon>Bacillati</taxon>
        <taxon>Actinomycetota</taxon>
        <taxon>Actinomycetes</taxon>
        <taxon>Mycobacteriales</taxon>
        <taxon>Nocardiaceae</taxon>
        <taxon>Nocardia</taxon>
    </lineage>
</organism>
<evidence type="ECO:0008006" key="4">
    <source>
        <dbReference type="Google" id="ProtNLM"/>
    </source>
</evidence>
<evidence type="ECO:0000313" key="3">
    <source>
        <dbReference type="Proteomes" id="UP001611494"/>
    </source>
</evidence>
<protein>
    <recommendedName>
        <fullName evidence="4">DUF2974 domain-containing protein</fullName>
    </recommendedName>
</protein>
<gene>
    <name evidence="2" type="ORF">ACH49Z_08290</name>
</gene>
<dbReference type="Pfam" id="PF26363">
    <property type="entry name" value="Phospholipase-like"/>
    <property type="match status" value="1"/>
</dbReference>
<dbReference type="RefSeq" id="WP_397060965.1">
    <property type="nucleotide sequence ID" value="NZ_JBIRYL010000001.1"/>
</dbReference>
<dbReference type="Gene3D" id="3.40.50.1820">
    <property type="entry name" value="alpha/beta hydrolase"/>
    <property type="match status" value="1"/>
</dbReference>
<evidence type="ECO:0000256" key="1">
    <source>
        <dbReference type="SAM" id="MobiDB-lite"/>
    </source>
</evidence>
<proteinExistence type="predicted"/>
<keyword evidence="3" id="KW-1185">Reference proteome</keyword>